<keyword evidence="8" id="KW-1185">Reference proteome</keyword>
<dbReference type="InterPro" id="IPR000873">
    <property type="entry name" value="AMP-dep_synth/lig_dom"/>
</dbReference>
<evidence type="ECO:0000313" key="8">
    <source>
        <dbReference type="Proteomes" id="UP000094707"/>
    </source>
</evidence>
<dbReference type="InterPro" id="IPR051414">
    <property type="entry name" value="Adenylate-forming_Reductase"/>
</dbReference>
<evidence type="ECO:0000256" key="1">
    <source>
        <dbReference type="ARBA" id="ARBA00005211"/>
    </source>
</evidence>
<dbReference type="FunFam" id="3.40.50.12780:FF:000016">
    <property type="entry name" value="Phenylacetate-coenzyme A ligase"/>
    <property type="match status" value="1"/>
</dbReference>
<keyword evidence="3 7" id="KW-0436">Ligase</keyword>
<dbReference type="InterPro" id="IPR028154">
    <property type="entry name" value="AMP-dep_Lig_C"/>
</dbReference>
<sequence>MALLEACSGDKMIWNEEKECMSQVDREKLQLERLQVIVKRAYENVPYYKKRLDEAGVKPEDIQTLKDIEKIPFTTKTDLREAYPFGMFAVPRREIVELHTSSGTTGKPTVSGYTKGDLEIWSECMARGLTMVGITEDDVIQNTHGYGLFTGGFGVHYGAQKIGATVIPISTGQTKRQMEIMQDFGTTVLIVTPSYGLYLAEEFADENIDMDDLDLKVIGFGAEGWTQEMREKLESKFHVPAYNIYGLTEIMGPGVGLECEAQDGLHIFEDHFYPEIIDPQTHETLPDGEKGELVLTTLTREGMPLLRFRTKDITRLKRGKCECGRTLVRIERITGRSDDMMKIRGVSIFPSQIEKALLKIDGLEPHYQIIVTRPGHLDELEIQVEASPELFSDEVKELVGITKKIEELVHSEIGLRVNVTLVEPRTLPRSKGKAVRVIDKREVDI</sequence>
<comment type="pathway">
    <text evidence="1">Aromatic compound metabolism.</text>
</comment>
<proteinExistence type="predicted"/>
<dbReference type="Pfam" id="PF00501">
    <property type="entry name" value="AMP-binding"/>
    <property type="match status" value="1"/>
</dbReference>
<dbReference type="EC" id="6.2.1.30" evidence="7"/>
<dbReference type="CDD" id="cd05913">
    <property type="entry name" value="PaaK"/>
    <property type="match status" value="1"/>
</dbReference>
<dbReference type="STRING" id="118062.MCBB_1543"/>
<dbReference type="Pfam" id="PF14535">
    <property type="entry name" value="AMP-binding_C_2"/>
    <property type="match status" value="1"/>
</dbReference>
<dbReference type="PIRSF" id="PIRSF006444">
    <property type="entry name" value="PaaK"/>
    <property type="match status" value="1"/>
</dbReference>
<gene>
    <name evidence="7" type="primary">paaK3</name>
    <name evidence="7" type="ORF">MCBB_1543</name>
</gene>
<feature type="domain" description="AMP-dependent ligase C-terminal" evidence="6">
    <location>
        <begin position="345"/>
        <end position="441"/>
    </location>
</feature>
<dbReference type="InterPro" id="IPR045851">
    <property type="entry name" value="AMP-bd_C_sf"/>
</dbReference>
<dbReference type="GO" id="GO:0047475">
    <property type="term" value="F:phenylacetate-CoA ligase activity"/>
    <property type="evidence" value="ECO:0007669"/>
    <property type="project" value="UniProtKB-EC"/>
</dbReference>
<dbReference type="GO" id="GO:0010124">
    <property type="term" value="P:phenylacetate catabolic process"/>
    <property type="evidence" value="ECO:0007669"/>
    <property type="project" value="InterPro"/>
</dbReference>
<dbReference type="InterPro" id="IPR042099">
    <property type="entry name" value="ANL_N_sf"/>
</dbReference>
<dbReference type="SUPFAM" id="SSF56801">
    <property type="entry name" value="Acetyl-CoA synthetase-like"/>
    <property type="match status" value="1"/>
</dbReference>
<dbReference type="Gene3D" id="3.30.300.30">
    <property type="match status" value="1"/>
</dbReference>
<keyword evidence="4" id="KW-0547">Nucleotide-binding</keyword>
<evidence type="ECO:0000259" key="5">
    <source>
        <dbReference type="Pfam" id="PF00501"/>
    </source>
</evidence>
<evidence type="ECO:0000256" key="3">
    <source>
        <dbReference type="ARBA" id="ARBA00022598"/>
    </source>
</evidence>
<dbReference type="GO" id="GO:0000166">
    <property type="term" value="F:nucleotide binding"/>
    <property type="evidence" value="ECO:0007669"/>
    <property type="project" value="UniProtKB-KW"/>
</dbReference>
<comment type="subunit">
    <text evidence="2">Monomer.</text>
</comment>
<dbReference type="PATRIC" id="fig|129848.4.peg.1575"/>
<evidence type="ECO:0000313" key="7">
    <source>
        <dbReference type="EMBL" id="SCG86098.1"/>
    </source>
</evidence>
<dbReference type="KEGG" id="mcub:MCBB_1543"/>
<dbReference type="Gene3D" id="3.40.50.12780">
    <property type="entry name" value="N-terminal domain of ligase-like"/>
    <property type="match status" value="1"/>
</dbReference>
<accession>A0A1D3L3G2</accession>
<evidence type="ECO:0000259" key="6">
    <source>
        <dbReference type="Pfam" id="PF14535"/>
    </source>
</evidence>
<reference evidence="7 8" key="1">
    <citation type="submission" date="2016-08" db="EMBL/GenBank/DDBJ databases">
        <authorList>
            <person name="Seilhamer J.J."/>
        </authorList>
    </citation>
    <scope>NUCLEOTIDE SEQUENCE [LARGE SCALE GENOMIC DNA]</scope>
    <source>
        <strain evidence="7">Buetzberg</strain>
    </source>
</reference>
<evidence type="ECO:0000256" key="2">
    <source>
        <dbReference type="ARBA" id="ARBA00011245"/>
    </source>
</evidence>
<dbReference type="AlphaFoldDB" id="A0A1D3L3G2"/>
<dbReference type="InterPro" id="IPR011880">
    <property type="entry name" value="PA_CoA_ligase"/>
</dbReference>
<feature type="domain" description="AMP-dependent synthetase/ligase" evidence="5">
    <location>
        <begin position="90"/>
        <end position="295"/>
    </location>
</feature>
<dbReference type="EMBL" id="LT607756">
    <property type="protein sequence ID" value="SCG86098.1"/>
    <property type="molecule type" value="Genomic_DNA"/>
</dbReference>
<name>A0A1D3L3G2_9EURY</name>
<dbReference type="PANTHER" id="PTHR43439">
    <property type="entry name" value="PHENYLACETATE-COENZYME A LIGASE"/>
    <property type="match status" value="1"/>
</dbReference>
<evidence type="ECO:0000256" key="4">
    <source>
        <dbReference type="ARBA" id="ARBA00022741"/>
    </source>
</evidence>
<dbReference type="PANTHER" id="PTHR43439:SF1">
    <property type="entry name" value="PHENYLACETATE-COENZYME A LIGASE"/>
    <property type="match status" value="1"/>
</dbReference>
<protein>
    <submittedName>
        <fullName evidence="7">Phenylacetate-coenzyme A ligase</fullName>
        <ecNumber evidence="7">6.2.1.30</ecNumber>
    </submittedName>
</protein>
<organism evidence="7 8">
    <name type="scientific">Methanobacterium congolense</name>
    <dbReference type="NCBI Taxonomy" id="118062"/>
    <lineage>
        <taxon>Archaea</taxon>
        <taxon>Methanobacteriati</taxon>
        <taxon>Methanobacteriota</taxon>
        <taxon>Methanomada group</taxon>
        <taxon>Methanobacteria</taxon>
        <taxon>Methanobacteriales</taxon>
        <taxon>Methanobacteriaceae</taxon>
        <taxon>Methanobacterium</taxon>
    </lineage>
</organism>
<dbReference type="Proteomes" id="UP000094707">
    <property type="component" value="Chromosome I"/>
</dbReference>